<dbReference type="AlphaFoldDB" id="A0A409VRQ2"/>
<dbReference type="PANTHER" id="PTHR17630:SF44">
    <property type="entry name" value="PROTEIN AIM2"/>
    <property type="match status" value="1"/>
</dbReference>
<reference evidence="2 3" key="1">
    <citation type="journal article" date="2018" name="Evol. Lett.">
        <title>Horizontal gene cluster transfer increased hallucinogenic mushroom diversity.</title>
        <authorList>
            <person name="Reynolds H.T."/>
            <person name="Vijayakumar V."/>
            <person name="Gluck-Thaler E."/>
            <person name="Korotkin H.B."/>
            <person name="Matheny P.B."/>
            <person name="Slot J.C."/>
        </authorList>
    </citation>
    <scope>NUCLEOTIDE SEQUENCE [LARGE SCALE GENOMIC DNA]</scope>
    <source>
        <strain evidence="2 3">2629</strain>
    </source>
</reference>
<name>A0A409VRQ2_9AGAR</name>
<dbReference type="InterPro" id="IPR029058">
    <property type="entry name" value="AB_hydrolase_fold"/>
</dbReference>
<dbReference type="Proteomes" id="UP000284842">
    <property type="component" value="Unassembled WGS sequence"/>
</dbReference>
<proteinExistence type="predicted"/>
<dbReference type="InterPro" id="IPR002925">
    <property type="entry name" value="Dienelactn_hydro"/>
</dbReference>
<feature type="domain" description="Dienelactone hydrolase" evidence="1">
    <location>
        <begin position="70"/>
        <end position="284"/>
    </location>
</feature>
<comment type="caution">
    <text evidence="2">The sequence shown here is derived from an EMBL/GenBank/DDBJ whole genome shotgun (WGS) entry which is preliminary data.</text>
</comment>
<dbReference type="PANTHER" id="PTHR17630">
    <property type="entry name" value="DIENELACTONE HYDROLASE"/>
    <property type="match status" value="1"/>
</dbReference>
<evidence type="ECO:0000259" key="1">
    <source>
        <dbReference type="Pfam" id="PF01738"/>
    </source>
</evidence>
<dbReference type="EMBL" id="NHTK01005998">
    <property type="protein sequence ID" value="PPQ68866.1"/>
    <property type="molecule type" value="Genomic_DNA"/>
</dbReference>
<evidence type="ECO:0000313" key="3">
    <source>
        <dbReference type="Proteomes" id="UP000284842"/>
    </source>
</evidence>
<dbReference type="Gene3D" id="3.40.50.1820">
    <property type="entry name" value="alpha/beta hydrolase"/>
    <property type="match status" value="1"/>
</dbReference>
<accession>A0A409VRQ2</accession>
<gene>
    <name evidence="2" type="ORF">CVT24_007675</name>
</gene>
<evidence type="ECO:0000313" key="2">
    <source>
        <dbReference type="EMBL" id="PPQ68866.1"/>
    </source>
</evidence>
<sequence length="291" mass="32461">MGNTQFIRTTRAASGSHYLSRVLSSGPDRNSYQRWAIYSRSPCSGRVISTASVKHMGEPVGKRITVAGVETYLAEPQISGSGPPKVLLFFPDVFGPFSINAQLLQDYFASNGFNVLGMDYFFGDPIQLHSKEPNFDREAWFKKSRELSKAAIPKWIKGVREMYGTDAKFCAVGYCYGGPYVLEAATTNEIVAAAFTHPTTLSEDSFRKLKQPLLMSCAETDNTFPSDARRRAEDILSEIKATYHVEVYSGVSHGFATRGDPKVENSRWAKEHCARSVVEWFNRFTEGSKDT</sequence>
<dbReference type="SUPFAM" id="SSF53474">
    <property type="entry name" value="alpha/beta-Hydrolases"/>
    <property type="match status" value="1"/>
</dbReference>
<protein>
    <recommendedName>
        <fullName evidence="1">Dienelactone hydrolase domain-containing protein</fullName>
    </recommendedName>
</protein>
<dbReference type="Pfam" id="PF01738">
    <property type="entry name" value="DLH"/>
    <property type="match status" value="1"/>
</dbReference>
<keyword evidence="3" id="KW-1185">Reference proteome</keyword>
<dbReference type="STRING" id="181874.A0A409VRQ2"/>
<dbReference type="OrthoDB" id="1393670at2759"/>
<dbReference type="GO" id="GO:0016787">
    <property type="term" value="F:hydrolase activity"/>
    <property type="evidence" value="ECO:0007669"/>
    <property type="project" value="InterPro"/>
</dbReference>
<dbReference type="InParanoid" id="A0A409VRQ2"/>
<organism evidence="2 3">
    <name type="scientific">Panaeolus cyanescens</name>
    <dbReference type="NCBI Taxonomy" id="181874"/>
    <lineage>
        <taxon>Eukaryota</taxon>
        <taxon>Fungi</taxon>
        <taxon>Dikarya</taxon>
        <taxon>Basidiomycota</taxon>
        <taxon>Agaricomycotina</taxon>
        <taxon>Agaricomycetes</taxon>
        <taxon>Agaricomycetidae</taxon>
        <taxon>Agaricales</taxon>
        <taxon>Agaricineae</taxon>
        <taxon>Galeropsidaceae</taxon>
        <taxon>Panaeolus</taxon>
    </lineage>
</organism>
<dbReference type="FunCoup" id="A0A409VRQ2">
    <property type="interactions" value="20"/>
</dbReference>